<feature type="domain" description="AP2/ERF" evidence="8">
    <location>
        <begin position="1"/>
        <end position="57"/>
    </location>
</feature>
<evidence type="ECO:0000256" key="3">
    <source>
        <dbReference type="ARBA" id="ARBA00023125"/>
    </source>
</evidence>
<sequence length="108" mass="12299">MREVRKRNSSKWVCEVREANKKSRIWLGTSPTAEMAARAHEAAAIALRGSSASLNFAVSTWRLPTPTLRIFIERPLRPPKPFDHQGQKKNLACGALICFKIKEIMIRR</sequence>
<keyword evidence="2" id="KW-0805">Transcription regulation</keyword>
<name>A0ABS8SIH5_DATST</name>
<dbReference type="PANTHER" id="PTHR31839">
    <property type="entry name" value="DEHYDRATION-RESPONSIVE ELEMENT-BINDING PROTEIN 1D"/>
    <property type="match status" value="1"/>
</dbReference>
<dbReference type="Proteomes" id="UP000823775">
    <property type="component" value="Unassembled WGS sequence"/>
</dbReference>
<keyword evidence="4" id="KW-0010">Activator</keyword>
<keyword evidence="6" id="KW-0539">Nucleus</keyword>
<keyword evidence="3" id="KW-0238">DNA-binding</keyword>
<comment type="similarity">
    <text evidence="7">Belongs to the AP2/ERF transcription factor family. ERF subfamily.</text>
</comment>
<evidence type="ECO:0000313" key="9">
    <source>
        <dbReference type="EMBL" id="MCD7458720.1"/>
    </source>
</evidence>
<dbReference type="PANTHER" id="PTHR31839:SF2">
    <property type="entry name" value="DEHYDRATION-RESPONSIVE ELEMENT-BINDING PROTEIN 1D"/>
    <property type="match status" value="1"/>
</dbReference>
<proteinExistence type="inferred from homology"/>
<evidence type="ECO:0000256" key="7">
    <source>
        <dbReference type="ARBA" id="ARBA00024343"/>
    </source>
</evidence>
<gene>
    <name evidence="9" type="primary">CBF1_3</name>
    <name evidence="9" type="ORF">HAX54_038975</name>
</gene>
<dbReference type="EMBL" id="JACEIK010000536">
    <property type="protein sequence ID" value="MCD7458720.1"/>
    <property type="molecule type" value="Genomic_DNA"/>
</dbReference>
<dbReference type="SUPFAM" id="SSF54171">
    <property type="entry name" value="DNA-binding domain"/>
    <property type="match status" value="1"/>
</dbReference>
<evidence type="ECO:0000256" key="2">
    <source>
        <dbReference type="ARBA" id="ARBA00023015"/>
    </source>
</evidence>
<evidence type="ECO:0000256" key="1">
    <source>
        <dbReference type="ARBA" id="ARBA00004123"/>
    </source>
</evidence>
<dbReference type="PRINTS" id="PR00367">
    <property type="entry name" value="ETHRSPELEMNT"/>
</dbReference>
<accession>A0ABS8SIH5</accession>
<dbReference type="Gene3D" id="3.30.730.10">
    <property type="entry name" value="AP2/ERF domain"/>
    <property type="match status" value="1"/>
</dbReference>
<keyword evidence="10" id="KW-1185">Reference proteome</keyword>
<dbReference type="SMART" id="SM00380">
    <property type="entry name" value="AP2"/>
    <property type="match status" value="1"/>
</dbReference>
<dbReference type="InterPro" id="IPR036955">
    <property type="entry name" value="AP2/ERF_dom_sf"/>
</dbReference>
<comment type="subcellular location">
    <subcellularLocation>
        <location evidence="1">Nucleus</location>
    </subcellularLocation>
</comment>
<protein>
    <submittedName>
        <fullName evidence="9">Basic helix-loop-helix protein</fullName>
    </submittedName>
</protein>
<evidence type="ECO:0000256" key="4">
    <source>
        <dbReference type="ARBA" id="ARBA00023159"/>
    </source>
</evidence>
<organism evidence="9 10">
    <name type="scientific">Datura stramonium</name>
    <name type="common">Jimsonweed</name>
    <name type="synonym">Common thornapple</name>
    <dbReference type="NCBI Taxonomy" id="4076"/>
    <lineage>
        <taxon>Eukaryota</taxon>
        <taxon>Viridiplantae</taxon>
        <taxon>Streptophyta</taxon>
        <taxon>Embryophyta</taxon>
        <taxon>Tracheophyta</taxon>
        <taxon>Spermatophyta</taxon>
        <taxon>Magnoliopsida</taxon>
        <taxon>eudicotyledons</taxon>
        <taxon>Gunneridae</taxon>
        <taxon>Pentapetalae</taxon>
        <taxon>asterids</taxon>
        <taxon>lamiids</taxon>
        <taxon>Solanales</taxon>
        <taxon>Solanaceae</taxon>
        <taxon>Solanoideae</taxon>
        <taxon>Datureae</taxon>
        <taxon>Datura</taxon>
    </lineage>
</organism>
<keyword evidence="5" id="KW-0804">Transcription</keyword>
<evidence type="ECO:0000313" key="10">
    <source>
        <dbReference type="Proteomes" id="UP000823775"/>
    </source>
</evidence>
<evidence type="ECO:0000259" key="8">
    <source>
        <dbReference type="PROSITE" id="PS51032"/>
    </source>
</evidence>
<dbReference type="InterPro" id="IPR045277">
    <property type="entry name" value="DRE1A-I"/>
</dbReference>
<evidence type="ECO:0000256" key="5">
    <source>
        <dbReference type="ARBA" id="ARBA00023163"/>
    </source>
</evidence>
<evidence type="ECO:0000256" key="6">
    <source>
        <dbReference type="ARBA" id="ARBA00023242"/>
    </source>
</evidence>
<comment type="caution">
    <text evidence="9">The sequence shown here is derived from an EMBL/GenBank/DDBJ whole genome shotgun (WGS) entry which is preliminary data.</text>
</comment>
<dbReference type="PROSITE" id="PS51032">
    <property type="entry name" value="AP2_ERF"/>
    <property type="match status" value="1"/>
</dbReference>
<reference evidence="9 10" key="1">
    <citation type="journal article" date="2021" name="BMC Genomics">
        <title>Datura genome reveals duplications of psychoactive alkaloid biosynthetic genes and high mutation rate following tissue culture.</title>
        <authorList>
            <person name="Rajewski A."/>
            <person name="Carter-House D."/>
            <person name="Stajich J."/>
            <person name="Litt A."/>
        </authorList>
    </citation>
    <scope>NUCLEOTIDE SEQUENCE [LARGE SCALE GENOMIC DNA]</scope>
    <source>
        <strain evidence="9">AR-01</strain>
    </source>
</reference>
<dbReference type="InterPro" id="IPR001471">
    <property type="entry name" value="AP2/ERF_dom"/>
</dbReference>
<dbReference type="InterPro" id="IPR016177">
    <property type="entry name" value="DNA-bd_dom_sf"/>
</dbReference>
<dbReference type="Pfam" id="PF00847">
    <property type="entry name" value="AP2"/>
    <property type="match status" value="1"/>
</dbReference>